<dbReference type="Pfam" id="PF03483">
    <property type="entry name" value="B3_4"/>
    <property type="match status" value="1"/>
</dbReference>
<proteinExistence type="predicted"/>
<reference evidence="3" key="1">
    <citation type="journal article" date="2019" name="Int. J. Syst. Evol. Microbiol.">
        <title>The Global Catalogue of Microorganisms (GCM) 10K type strain sequencing project: providing services to taxonomists for standard genome sequencing and annotation.</title>
        <authorList>
            <consortium name="The Broad Institute Genomics Platform"/>
            <consortium name="The Broad Institute Genome Sequencing Center for Infectious Disease"/>
            <person name="Wu L."/>
            <person name="Ma J."/>
        </authorList>
    </citation>
    <scope>NUCLEOTIDE SEQUENCE [LARGE SCALE GENOMIC DNA]</scope>
    <source>
        <strain evidence="3">CGMCC 1.12295</strain>
    </source>
</reference>
<evidence type="ECO:0000313" key="2">
    <source>
        <dbReference type="EMBL" id="MFD1707264.1"/>
    </source>
</evidence>
<dbReference type="InterPro" id="IPR020825">
    <property type="entry name" value="Phe-tRNA_synthase-like_B3/B4"/>
</dbReference>
<sequence>MEVSIDSSLFEKIPDLKIGVIEYDNITIGDSPQMLKGRLQLFQESAFFELEDHSVTDYEEIREWRSIFKTLGKDPNRYRHSAEALYRRIKKQNYLPSTNSAADLNNFFSLKYRIPLGIYDREFIKGSVEIRSGKEDEYYEGLNGRLNHAKHLLVAADNEGPFGTPFVDSSRTAVTPRTTKALQIVYLSPKIEIQDAKELIGSLAAMFTHINSGEATSSILYMES</sequence>
<evidence type="ECO:0000259" key="1">
    <source>
        <dbReference type="SMART" id="SM00873"/>
    </source>
</evidence>
<dbReference type="SUPFAM" id="SSF56037">
    <property type="entry name" value="PheT/TilS domain"/>
    <property type="match status" value="1"/>
</dbReference>
<dbReference type="EMBL" id="JBHUEO010000030">
    <property type="protein sequence ID" value="MFD1707264.1"/>
    <property type="molecule type" value="Genomic_DNA"/>
</dbReference>
<protein>
    <submittedName>
        <fullName evidence="2">B3/4 domain-containing protein</fullName>
    </submittedName>
</protein>
<feature type="domain" description="B3/B4 tRNA-binding" evidence="1">
    <location>
        <begin position="62"/>
        <end position="212"/>
    </location>
</feature>
<dbReference type="Proteomes" id="UP001597301">
    <property type="component" value="Unassembled WGS sequence"/>
</dbReference>
<dbReference type="InterPro" id="IPR005146">
    <property type="entry name" value="B3/B4_tRNA-bd"/>
</dbReference>
<dbReference type="PANTHER" id="PTHR39209">
    <property type="match status" value="1"/>
</dbReference>
<keyword evidence="3" id="KW-1185">Reference proteome</keyword>
<comment type="caution">
    <text evidence="2">The sequence shown here is derived from an EMBL/GenBank/DDBJ whole genome shotgun (WGS) entry which is preliminary data.</text>
</comment>
<name>A0ABW4KGC2_9BACI</name>
<dbReference type="Gene3D" id="3.50.40.10">
    <property type="entry name" value="Phenylalanyl-trna Synthetase, Chain B, domain 3"/>
    <property type="match status" value="1"/>
</dbReference>
<organism evidence="2 3">
    <name type="scientific">Siminovitchia sediminis</name>
    <dbReference type="NCBI Taxonomy" id="1274353"/>
    <lineage>
        <taxon>Bacteria</taxon>
        <taxon>Bacillati</taxon>
        <taxon>Bacillota</taxon>
        <taxon>Bacilli</taxon>
        <taxon>Bacillales</taxon>
        <taxon>Bacillaceae</taxon>
        <taxon>Siminovitchia</taxon>
    </lineage>
</organism>
<dbReference type="PANTHER" id="PTHR39209:SF2">
    <property type="entry name" value="CYTOPLASMIC PROTEIN"/>
    <property type="match status" value="1"/>
</dbReference>
<dbReference type="SMART" id="SM00873">
    <property type="entry name" value="B3_4"/>
    <property type="match status" value="1"/>
</dbReference>
<accession>A0ABW4KGC2</accession>
<dbReference type="RefSeq" id="WP_380773988.1">
    <property type="nucleotide sequence ID" value="NZ_JBHUEO010000030.1"/>
</dbReference>
<gene>
    <name evidence="2" type="ORF">ACFSCZ_11035</name>
</gene>
<evidence type="ECO:0000313" key="3">
    <source>
        <dbReference type="Proteomes" id="UP001597301"/>
    </source>
</evidence>